<dbReference type="PROSITE" id="PS50887">
    <property type="entry name" value="GGDEF"/>
    <property type="match status" value="1"/>
</dbReference>
<dbReference type="Pfam" id="PF00072">
    <property type="entry name" value="Response_reg"/>
    <property type="match status" value="1"/>
</dbReference>
<reference evidence="5 6" key="1">
    <citation type="submission" date="2024-01" db="EMBL/GenBank/DDBJ databases">
        <title>Seven novel Bacillus-like species.</title>
        <authorList>
            <person name="Liu G."/>
        </authorList>
    </citation>
    <scope>NUCLEOTIDE SEQUENCE [LARGE SCALE GENOMIC DNA]</scope>
    <source>
        <strain evidence="5 6">FJAT-51614</strain>
    </source>
</reference>
<dbReference type="NCBIfam" id="TIGR00254">
    <property type="entry name" value="GGDEF"/>
    <property type="match status" value="1"/>
</dbReference>
<dbReference type="InterPro" id="IPR000160">
    <property type="entry name" value="GGDEF_dom"/>
</dbReference>
<name>A0ABU8F5E4_9BACI</name>
<keyword evidence="6" id="KW-1185">Reference proteome</keyword>
<accession>A0ABU8F5E4</accession>
<dbReference type="PANTHER" id="PTHR44591">
    <property type="entry name" value="STRESS RESPONSE REGULATOR PROTEIN 1"/>
    <property type="match status" value="1"/>
</dbReference>
<evidence type="ECO:0000259" key="4">
    <source>
        <dbReference type="PROSITE" id="PS50887"/>
    </source>
</evidence>
<sequence length="445" mass="50784">MFTNNSNINPRNKLGLLLLIAEDLTEVSSIKNDLETEGYTTLVAPNVEKGIDLFNTNEIDVCCVSTNLSDSSAFTFLDKMKQTAQERFIPILVLNFNNEFSSIKTEFIRHGATDMIHPKKGNNLLLAIVSNILSHRNFIKHLQSIDPLTGALNYASFEKKALDLIDTFNNEGTTFSLSIIEVHDLQQKNKDFGFSYTNEILSTFSELVHTNISPKESFYRLHGATFALLHPATKVEEALKKLENLNKSFLSNTFDKDGQSFHIQIVSGIAEWNSSYEHIQQLVVNGKQALSVAKQSKEPSCISYNDMNLESIKPIVRVFIVDDNKLSRTMLEKQFFSWHSPRFQIEVSVMDNGFDFIHSDWYHPADYHILLLDVIMPKMDGLEVLNYIREKYPSDRIIISMLTSRNNDQDIIHALNIGADDYLIKPFHPQEVLARIQRLASRLFV</sequence>
<proteinExistence type="predicted"/>
<protein>
    <submittedName>
        <fullName evidence="5">Response regulator</fullName>
    </submittedName>
</protein>
<dbReference type="InterPro" id="IPR050595">
    <property type="entry name" value="Bact_response_regulator"/>
</dbReference>
<evidence type="ECO:0000256" key="2">
    <source>
        <dbReference type="PROSITE-ProRule" id="PRU00169"/>
    </source>
</evidence>
<dbReference type="InterPro" id="IPR001789">
    <property type="entry name" value="Sig_transdc_resp-reg_receiver"/>
</dbReference>
<evidence type="ECO:0000259" key="3">
    <source>
        <dbReference type="PROSITE" id="PS50110"/>
    </source>
</evidence>
<dbReference type="InterPro" id="IPR029787">
    <property type="entry name" value="Nucleotide_cyclase"/>
</dbReference>
<gene>
    <name evidence="5" type="ORF">WAX74_11365</name>
</gene>
<dbReference type="InterPro" id="IPR011006">
    <property type="entry name" value="CheY-like_superfamily"/>
</dbReference>
<feature type="domain" description="Response regulatory" evidence="3">
    <location>
        <begin position="317"/>
        <end position="440"/>
    </location>
</feature>
<comment type="caution">
    <text evidence="5">The sequence shown here is derived from an EMBL/GenBank/DDBJ whole genome shotgun (WGS) entry which is preliminary data.</text>
</comment>
<feature type="domain" description="GGDEF" evidence="4">
    <location>
        <begin position="173"/>
        <end position="307"/>
    </location>
</feature>
<feature type="modified residue" description="4-aspartylphosphate" evidence="2">
    <location>
        <position position="373"/>
    </location>
</feature>
<organism evidence="5 6">
    <name type="scientific">Psychrobacillus mangrovi</name>
    <dbReference type="NCBI Taxonomy" id="3117745"/>
    <lineage>
        <taxon>Bacteria</taxon>
        <taxon>Bacillati</taxon>
        <taxon>Bacillota</taxon>
        <taxon>Bacilli</taxon>
        <taxon>Bacillales</taxon>
        <taxon>Bacillaceae</taxon>
        <taxon>Psychrobacillus</taxon>
    </lineage>
</organism>
<dbReference type="Proteomes" id="UP001364890">
    <property type="component" value="Unassembled WGS sequence"/>
</dbReference>
<dbReference type="InterPro" id="IPR043128">
    <property type="entry name" value="Rev_trsase/Diguanyl_cyclase"/>
</dbReference>
<dbReference type="SMART" id="SM00448">
    <property type="entry name" value="REC"/>
    <property type="match status" value="2"/>
</dbReference>
<evidence type="ECO:0000313" key="6">
    <source>
        <dbReference type="Proteomes" id="UP001364890"/>
    </source>
</evidence>
<keyword evidence="1 2" id="KW-0597">Phosphoprotein</keyword>
<dbReference type="PROSITE" id="PS50110">
    <property type="entry name" value="RESPONSE_REGULATORY"/>
    <property type="match status" value="1"/>
</dbReference>
<evidence type="ECO:0000256" key="1">
    <source>
        <dbReference type="ARBA" id="ARBA00022553"/>
    </source>
</evidence>
<dbReference type="SMART" id="SM00267">
    <property type="entry name" value="GGDEF"/>
    <property type="match status" value="1"/>
</dbReference>
<dbReference type="SUPFAM" id="SSF55073">
    <property type="entry name" value="Nucleotide cyclase"/>
    <property type="match status" value="1"/>
</dbReference>
<dbReference type="Gene3D" id="3.30.70.270">
    <property type="match status" value="1"/>
</dbReference>
<dbReference type="CDD" id="cd17574">
    <property type="entry name" value="REC_OmpR"/>
    <property type="match status" value="1"/>
</dbReference>
<dbReference type="Pfam" id="PF00990">
    <property type="entry name" value="GGDEF"/>
    <property type="match status" value="1"/>
</dbReference>
<dbReference type="RefSeq" id="WP_336497787.1">
    <property type="nucleotide sequence ID" value="NZ_JBAWSY010000007.1"/>
</dbReference>
<dbReference type="PANTHER" id="PTHR44591:SF3">
    <property type="entry name" value="RESPONSE REGULATORY DOMAIN-CONTAINING PROTEIN"/>
    <property type="match status" value="1"/>
</dbReference>
<dbReference type="EMBL" id="JBAWSY010000007">
    <property type="protein sequence ID" value="MEI4770233.1"/>
    <property type="molecule type" value="Genomic_DNA"/>
</dbReference>
<dbReference type="Gene3D" id="3.40.50.2300">
    <property type="match status" value="2"/>
</dbReference>
<evidence type="ECO:0000313" key="5">
    <source>
        <dbReference type="EMBL" id="MEI4770233.1"/>
    </source>
</evidence>
<dbReference type="SUPFAM" id="SSF52172">
    <property type="entry name" value="CheY-like"/>
    <property type="match status" value="2"/>
</dbReference>
<dbReference type="CDD" id="cd01949">
    <property type="entry name" value="GGDEF"/>
    <property type="match status" value="1"/>
</dbReference>